<reference evidence="5" key="2">
    <citation type="journal article" date="2019" name="Int. J. Syst. Evol. Microbiol.">
        <title>The Global Catalogue of Microorganisms (GCM) 10K type strain sequencing project: providing services to taxonomists for standard genome sequencing and annotation.</title>
        <authorList>
            <consortium name="The Broad Institute Genomics Platform"/>
            <consortium name="The Broad Institute Genome Sequencing Center for Infectious Disease"/>
            <person name="Wu L."/>
            <person name="Ma J."/>
        </authorList>
    </citation>
    <scope>NUCLEOTIDE SEQUENCE [LARGE SCALE GENOMIC DNA]</scope>
    <source>
        <strain evidence="5">NBRC 107710</strain>
    </source>
</reference>
<dbReference type="Proteomes" id="UP001156881">
    <property type="component" value="Unassembled WGS sequence"/>
</dbReference>
<feature type="domain" description="DUF6894" evidence="1">
    <location>
        <begin position="2"/>
        <end position="56"/>
    </location>
</feature>
<reference evidence="2" key="1">
    <citation type="journal article" date="2014" name="Int. J. Syst. Evol. Microbiol.">
        <title>Complete genome of a new Firmicutes species belonging to the dominant human colonic microbiota ('Ruminococcus bicirculans') reveals two chromosomes and a selective capacity to utilize plant glucans.</title>
        <authorList>
            <consortium name="NISC Comparative Sequencing Program"/>
            <person name="Wegmann U."/>
            <person name="Louis P."/>
            <person name="Goesmann A."/>
            <person name="Henrissat B."/>
            <person name="Duncan S.H."/>
            <person name="Flint H.J."/>
        </authorList>
    </citation>
    <scope>NUCLEOTIDE SEQUENCE</scope>
    <source>
        <strain evidence="2">NBRC 107710</strain>
    </source>
</reference>
<protein>
    <recommendedName>
        <fullName evidence="1">DUF6894 domain-containing protein</fullName>
    </recommendedName>
</protein>
<dbReference type="EMBL" id="BSPG01000064">
    <property type="protein sequence ID" value="GLS46957.1"/>
    <property type="molecule type" value="Genomic_DNA"/>
</dbReference>
<name>A0A7W6F9Y9_9HYPH</name>
<comment type="caution">
    <text evidence="3">The sequence shown here is derived from an EMBL/GenBank/DDBJ whole genome shotgun (WGS) entry which is preliminary data.</text>
</comment>
<dbReference type="Pfam" id="PF21834">
    <property type="entry name" value="DUF6894"/>
    <property type="match status" value="1"/>
</dbReference>
<evidence type="ECO:0000313" key="5">
    <source>
        <dbReference type="Proteomes" id="UP001156881"/>
    </source>
</evidence>
<keyword evidence="5" id="KW-1185">Reference proteome</keyword>
<evidence type="ECO:0000313" key="4">
    <source>
        <dbReference type="Proteomes" id="UP000517759"/>
    </source>
</evidence>
<evidence type="ECO:0000313" key="2">
    <source>
        <dbReference type="EMBL" id="GLS46957.1"/>
    </source>
</evidence>
<dbReference type="EMBL" id="JACIDN010000015">
    <property type="protein sequence ID" value="MBB3905616.1"/>
    <property type="molecule type" value="Genomic_DNA"/>
</dbReference>
<evidence type="ECO:0000259" key="1">
    <source>
        <dbReference type="Pfam" id="PF21834"/>
    </source>
</evidence>
<dbReference type="AlphaFoldDB" id="A0A7W6F9Y9"/>
<reference evidence="2" key="4">
    <citation type="submission" date="2023-01" db="EMBL/GenBank/DDBJ databases">
        <title>Draft genome sequence of Methylobacterium brachythecii strain NBRC 107710.</title>
        <authorList>
            <person name="Sun Q."/>
            <person name="Mori K."/>
        </authorList>
    </citation>
    <scope>NUCLEOTIDE SEQUENCE</scope>
    <source>
        <strain evidence="2">NBRC 107710</strain>
    </source>
</reference>
<accession>A0A7W6F9Y9</accession>
<dbReference type="Proteomes" id="UP000517759">
    <property type="component" value="Unassembled WGS sequence"/>
</dbReference>
<reference evidence="3 4" key="3">
    <citation type="submission" date="2020-08" db="EMBL/GenBank/DDBJ databases">
        <title>Genomic Encyclopedia of Type Strains, Phase IV (KMG-IV): sequencing the most valuable type-strain genomes for metagenomic binning, comparative biology and taxonomic classification.</title>
        <authorList>
            <person name="Goeker M."/>
        </authorList>
    </citation>
    <scope>NUCLEOTIDE SEQUENCE [LARGE SCALE GENOMIC DNA]</scope>
    <source>
        <strain evidence="3 4">DSM 24105</strain>
    </source>
</reference>
<organism evidence="3 4">
    <name type="scientific">Methylobacterium brachythecii</name>
    <dbReference type="NCBI Taxonomy" id="1176177"/>
    <lineage>
        <taxon>Bacteria</taxon>
        <taxon>Pseudomonadati</taxon>
        <taxon>Pseudomonadota</taxon>
        <taxon>Alphaproteobacteria</taxon>
        <taxon>Hyphomicrobiales</taxon>
        <taxon>Methylobacteriaceae</taxon>
        <taxon>Methylobacterium</taxon>
    </lineage>
</organism>
<evidence type="ECO:0000313" key="3">
    <source>
        <dbReference type="EMBL" id="MBB3905616.1"/>
    </source>
</evidence>
<gene>
    <name evidence="2" type="ORF">GCM10007884_49570</name>
    <name evidence="3" type="ORF">GGR33_005157</name>
</gene>
<dbReference type="InterPro" id="IPR054189">
    <property type="entry name" value="DUF6894"/>
</dbReference>
<proteinExistence type="predicted"/>
<sequence length="67" mass="7367">MRDDEGLELPDRESARREAICSLLDIARDELPDGDHRSFVITVRDGGETSLLSARLALDATWLAQAG</sequence>